<evidence type="ECO:0000256" key="5">
    <source>
        <dbReference type="ARBA" id="ARBA00023136"/>
    </source>
</evidence>
<evidence type="ECO:0000256" key="4">
    <source>
        <dbReference type="ARBA" id="ARBA00022989"/>
    </source>
</evidence>
<dbReference type="InterPro" id="IPR002994">
    <property type="entry name" value="Surf1/Shy1"/>
</dbReference>
<organism evidence="8 9">
    <name type="scientific">Haloechinothrix alba</name>
    <dbReference type="NCBI Taxonomy" id="664784"/>
    <lineage>
        <taxon>Bacteria</taxon>
        <taxon>Bacillati</taxon>
        <taxon>Actinomycetota</taxon>
        <taxon>Actinomycetes</taxon>
        <taxon>Pseudonocardiales</taxon>
        <taxon>Pseudonocardiaceae</taxon>
        <taxon>Haloechinothrix</taxon>
    </lineage>
</organism>
<sequence>MAYRRSVRWKLLLRPSWLALTILVFAFAAACFTVLGPWQFDRHDERTTRNEAVRESLDAEPRPLTAVLPDGQAPDERSEWSRVTITGEYLADEEVLARLRTVQGEPAFEVLTPMRTTEGRVLVNRGYVRPGQGSRVPNYEAPPDGEVTVTARVRVDEPPPGDRDAVADSTGDRPQVYSASSELVTEATGTELRPGYFQLDAEQPGVVNPLPLPRTEAGPFFGYALQWLAFGVMVLLGWLYFTVRELRPGGALRGSAGHASPGGPARRRKTVAEMLAEDEAGDGAGDGPIGDPIGDPGGDPGATPEPADPSQGRAMRSQDTRTIR</sequence>
<evidence type="ECO:0000256" key="2">
    <source>
        <dbReference type="ARBA" id="ARBA00007165"/>
    </source>
</evidence>
<name>A0A239A445_9PSEU</name>
<evidence type="ECO:0000256" key="3">
    <source>
        <dbReference type="ARBA" id="ARBA00022692"/>
    </source>
</evidence>
<dbReference type="Proteomes" id="UP000198348">
    <property type="component" value="Unassembled WGS sequence"/>
</dbReference>
<dbReference type="EMBL" id="FZNW01000030">
    <property type="protein sequence ID" value="SNR90436.1"/>
    <property type="molecule type" value="Genomic_DNA"/>
</dbReference>
<dbReference type="PANTHER" id="PTHR23427:SF2">
    <property type="entry name" value="SURFEIT LOCUS PROTEIN 1"/>
    <property type="match status" value="1"/>
</dbReference>
<evidence type="ECO:0000256" key="6">
    <source>
        <dbReference type="RuleBase" id="RU363076"/>
    </source>
</evidence>
<dbReference type="PROSITE" id="PS51257">
    <property type="entry name" value="PROKAR_LIPOPROTEIN"/>
    <property type="match status" value="1"/>
</dbReference>
<dbReference type="PROSITE" id="PS50895">
    <property type="entry name" value="SURF1"/>
    <property type="match status" value="1"/>
</dbReference>
<feature type="compositionally biased region" description="Low complexity" evidence="7">
    <location>
        <begin position="253"/>
        <end position="264"/>
    </location>
</feature>
<comment type="caution">
    <text evidence="6">Lacks conserved residue(s) required for the propagation of feature annotation.</text>
</comment>
<protein>
    <recommendedName>
        <fullName evidence="6">SURF1-like protein</fullName>
    </recommendedName>
</protein>
<evidence type="ECO:0000256" key="7">
    <source>
        <dbReference type="SAM" id="MobiDB-lite"/>
    </source>
</evidence>
<accession>A0A239A445</accession>
<evidence type="ECO:0000313" key="8">
    <source>
        <dbReference type="EMBL" id="SNR90436.1"/>
    </source>
</evidence>
<evidence type="ECO:0000313" key="9">
    <source>
        <dbReference type="Proteomes" id="UP000198348"/>
    </source>
</evidence>
<keyword evidence="9" id="KW-1185">Reference proteome</keyword>
<keyword evidence="4 6" id="KW-1133">Transmembrane helix</keyword>
<feature type="region of interest" description="Disordered" evidence="7">
    <location>
        <begin position="156"/>
        <end position="176"/>
    </location>
</feature>
<feature type="transmembrane region" description="Helical" evidence="6">
    <location>
        <begin position="220"/>
        <end position="243"/>
    </location>
</feature>
<keyword evidence="5 6" id="KW-0472">Membrane</keyword>
<reference evidence="8 9" key="1">
    <citation type="submission" date="2017-06" db="EMBL/GenBank/DDBJ databases">
        <authorList>
            <person name="Kim H.J."/>
            <person name="Triplett B.A."/>
        </authorList>
    </citation>
    <scope>NUCLEOTIDE SEQUENCE [LARGE SCALE GENOMIC DNA]</scope>
    <source>
        <strain evidence="8 9">DSM 45207</strain>
    </source>
</reference>
<comment type="subcellular location">
    <subcellularLocation>
        <location evidence="6">Cell membrane</location>
        <topology evidence="6">Multi-pass membrane protein</topology>
    </subcellularLocation>
    <subcellularLocation>
        <location evidence="1">Membrane</location>
    </subcellularLocation>
</comment>
<dbReference type="CDD" id="cd06662">
    <property type="entry name" value="SURF1"/>
    <property type="match status" value="1"/>
</dbReference>
<dbReference type="Pfam" id="PF02104">
    <property type="entry name" value="SURF1"/>
    <property type="match status" value="1"/>
</dbReference>
<dbReference type="GO" id="GO:0005886">
    <property type="term" value="C:plasma membrane"/>
    <property type="evidence" value="ECO:0007669"/>
    <property type="project" value="UniProtKB-SubCell"/>
</dbReference>
<gene>
    <name evidence="8" type="ORF">SAMN06265360_13021</name>
</gene>
<dbReference type="InterPro" id="IPR045214">
    <property type="entry name" value="Surf1/Surf4"/>
</dbReference>
<dbReference type="AlphaFoldDB" id="A0A239A445"/>
<comment type="similarity">
    <text evidence="2 6">Belongs to the SURF1 family.</text>
</comment>
<feature type="region of interest" description="Disordered" evidence="7">
    <location>
        <begin position="252"/>
        <end position="324"/>
    </location>
</feature>
<keyword evidence="3 6" id="KW-0812">Transmembrane</keyword>
<evidence type="ECO:0000256" key="1">
    <source>
        <dbReference type="ARBA" id="ARBA00004370"/>
    </source>
</evidence>
<dbReference type="PANTHER" id="PTHR23427">
    <property type="entry name" value="SURFEIT LOCUS PROTEIN"/>
    <property type="match status" value="1"/>
</dbReference>
<keyword evidence="6" id="KW-1003">Cell membrane</keyword>
<feature type="compositionally biased region" description="Basic and acidic residues" evidence="7">
    <location>
        <begin position="156"/>
        <end position="166"/>
    </location>
</feature>
<proteinExistence type="inferred from homology"/>